<keyword evidence="13" id="KW-1185">Reference proteome</keyword>
<protein>
    <recommendedName>
        <fullName evidence="3">histidine kinase</fullName>
        <ecNumber evidence="3">2.7.13.3</ecNumber>
    </recommendedName>
</protein>
<keyword evidence="6" id="KW-0812">Transmembrane</keyword>
<evidence type="ECO:0000256" key="4">
    <source>
        <dbReference type="ARBA" id="ARBA00022553"/>
    </source>
</evidence>
<feature type="domain" description="HAMP" evidence="11">
    <location>
        <begin position="196"/>
        <end position="248"/>
    </location>
</feature>
<evidence type="ECO:0000256" key="3">
    <source>
        <dbReference type="ARBA" id="ARBA00012438"/>
    </source>
</evidence>
<feature type="domain" description="Histidine kinase" evidence="10">
    <location>
        <begin position="460"/>
        <end position="679"/>
    </location>
</feature>
<dbReference type="SUPFAM" id="SSF55874">
    <property type="entry name" value="ATPase domain of HSP90 chaperone/DNA topoisomerase II/histidine kinase"/>
    <property type="match status" value="1"/>
</dbReference>
<dbReference type="Pfam" id="PF00512">
    <property type="entry name" value="HisKA"/>
    <property type="match status" value="1"/>
</dbReference>
<dbReference type="InterPro" id="IPR003018">
    <property type="entry name" value="GAF"/>
</dbReference>
<evidence type="ECO:0000259" key="10">
    <source>
        <dbReference type="PROSITE" id="PS50109"/>
    </source>
</evidence>
<dbReference type="Pfam" id="PF00672">
    <property type="entry name" value="HAMP"/>
    <property type="match status" value="1"/>
</dbReference>
<name>A0ABQ3A607_9ACTN</name>
<dbReference type="PROSITE" id="PS50109">
    <property type="entry name" value="HIS_KIN"/>
    <property type="match status" value="1"/>
</dbReference>
<dbReference type="PRINTS" id="PR00344">
    <property type="entry name" value="BCTRLSENSOR"/>
</dbReference>
<dbReference type="Gene3D" id="3.30.450.40">
    <property type="match status" value="1"/>
</dbReference>
<dbReference type="InterPro" id="IPR004358">
    <property type="entry name" value="Sig_transdc_His_kin-like_C"/>
</dbReference>
<sequence length="687" mass="74039">MGRRLTMTFGLLVAVLLLLGVGSLVTSWVVVELHSRTTRVEPVLNENTRLRDQVTRMTRAVRTYLLTGDAAARSDYLRIRGEPFVTLAQAREIATPSARRNLDVQDRQLGAYVQVSDQQAEAAPGSADARRLTTEATQRFSAFDRTNRRLDAVLTGDRERLEDGAQNFLFGSSLAIGVLLTAGGTLSVFAAVRTTRSLTRPLQSTAATLDRLASGDHSARAVAAGPLEISTVARSVNALADESDRLRAIEQERARLAQVARDIGIRVRERLDVDDLLDAACAGIGEGLEADHVFVLLAEEDGPLVRVARSWTADRGLLPPEEQPIPPVPLDVVREHYRQGRAWCRNDLPAVLAEGAALPGAPGSYGEAGLPPDARAAAEKLGLVNVLVVPIGVADQPLGALFLARTRPDRPWREVEIDISESMASGVGRALHTALLYQRETQLVEKLRALDQAKSDFLSTVSHELRTPLTSIVGYIELLEDEETGPLTPPQRHMLDIVDRNANRLRALIEDLLTLSRIESGVFGSRREPVDLCRLVASATDAIRPAAESASVTVEKHVPDRPLVLEADSDQLDRVLMNLLSNAVKFTPAGGKVTVRAGARDGQAVLSVSDTGIGIPEAEQQKLFQRFFRASNATEAAIPGTGLGLTIVRTIVANHGGELEVDSGEGRGTTFTARLPIATSSGAASRD</sequence>
<dbReference type="CDD" id="cd06225">
    <property type="entry name" value="HAMP"/>
    <property type="match status" value="1"/>
</dbReference>
<dbReference type="Gene3D" id="1.10.287.130">
    <property type="match status" value="1"/>
</dbReference>
<dbReference type="Gene3D" id="3.30.565.10">
    <property type="entry name" value="Histidine kinase-like ATPase, C-terminal domain"/>
    <property type="match status" value="1"/>
</dbReference>
<comment type="subcellular location">
    <subcellularLocation>
        <location evidence="2">Cell membrane</location>
    </subcellularLocation>
</comment>
<dbReference type="SUPFAM" id="SSF47384">
    <property type="entry name" value="Homodimeric domain of signal transducing histidine kinase"/>
    <property type="match status" value="1"/>
</dbReference>
<keyword evidence="7" id="KW-0418">Kinase</keyword>
<evidence type="ECO:0000256" key="9">
    <source>
        <dbReference type="ARBA" id="ARBA00023012"/>
    </source>
</evidence>
<organism evidence="12 13">
    <name type="scientific">Streptomyces djakartensis</name>
    <dbReference type="NCBI Taxonomy" id="68193"/>
    <lineage>
        <taxon>Bacteria</taxon>
        <taxon>Bacillati</taxon>
        <taxon>Actinomycetota</taxon>
        <taxon>Actinomycetes</taxon>
        <taxon>Kitasatosporales</taxon>
        <taxon>Streptomycetaceae</taxon>
        <taxon>Streptomyces</taxon>
    </lineage>
</organism>
<evidence type="ECO:0000313" key="12">
    <source>
        <dbReference type="EMBL" id="GGY37249.1"/>
    </source>
</evidence>
<dbReference type="PROSITE" id="PS50885">
    <property type="entry name" value="HAMP"/>
    <property type="match status" value="1"/>
</dbReference>
<comment type="catalytic activity">
    <reaction evidence="1">
        <text>ATP + protein L-histidine = ADP + protein N-phospho-L-histidine.</text>
        <dbReference type="EC" id="2.7.13.3"/>
    </reaction>
</comment>
<dbReference type="Proteomes" id="UP000653308">
    <property type="component" value="Unassembled WGS sequence"/>
</dbReference>
<keyword evidence="4" id="KW-0597">Phosphoprotein</keyword>
<keyword evidence="9" id="KW-0902">Two-component regulatory system</keyword>
<dbReference type="InterPro" id="IPR036097">
    <property type="entry name" value="HisK_dim/P_sf"/>
</dbReference>
<dbReference type="Gene3D" id="6.10.340.10">
    <property type="match status" value="1"/>
</dbReference>
<dbReference type="Pfam" id="PF01590">
    <property type="entry name" value="GAF"/>
    <property type="match status" value="1"/>
</dbReference>
<keyword evidence="8" id="KW-1133">Transmembrane helix</keyword>
<gene>
    <name evidence="12" type="ORF">GCM10010384_50600</name>
</gene>
<keyword evidence="5" id="KW-0808">Transferase</keyword>
<dbReference type="InterPro" id="IPR003594">
    <property type="entry name" value="HATPase_dom"/>
</dbReference>
<proteinExistence type="predicted"/>
<dbReference type="Pfam" id="PF02518">
    <property type="entry name" value="HATPase_c"/>
    <property type="match status" value="1"/>
</dbReference>
<evidence type="ECO:0000259" key="11">
    <source>
        <dbReference type="PROSITE" id="PS50885"/>
    </source>
</evidence>
<dbReference type="InterPro" id="IPR050736">
    <property type="entry name" value="Sensor_HK_Regulatory"/>
</dbReference>
<evidence type="ECO:0000256" key="1">
    <source>
        <dbReference type="ARBA" id="ARBA00000085"/>
    </source>
</evidence>
<dbReference type="SMART" id="SM00388">
    <property type="entry name" value="HisKA"/>
    <property type="match status" value="1"/>
</dbReference>
<evidence type="ECO:0000256" key="8">
    <source>
        <dbReference type="ARBA" id="ARBA00022989"/>
    </source>
</evidence>
<evidence type="ECO:0000256" key="2">
    <source>
        <dbReference type="ARBA" id="ARBA00004236"/>
    </source>
</evidence>
<accession>A0ABQ3A607</accession>
<dbReference type="EC" id="2.7.13.3" evidence="3"/>
<dbReference type="InterPro" id="IPR029016">
    <property type="entry name" value="GAF-like_dom_sf"/>
</dbReference>
<evidence type="ECO:0000256" key="5">
    <source>
        <dbReference type="ARBA" id="ARBA00022679"/>
    </source>
</evidence>
<dbReference type="PANTHER" id="PTHR43711">
    <property type="entry name" value="TWO-COMPONENT HISTIDINE KINASE"/>
    <property type="match status" value="1"/>
</dbReference>
<dbReference type="SMART" id="SM00304">
    <property type="entry name" value="HAMP"/>
    <property type="match status" value="1"/>
</dbReference>
<keyword evidence="8" id="KW-0472">Membrane</keyword>
<evidence type="ECO:0000313" key="13">
    <source>
        <dbReference type="Proteomes" id="UP000653308"/>
    </source>
</evidence>
<dbReference type="SUPFAM" id="SSF55781">
    <property type="entry name" value="GAF domain-like"/>
    <property type="match status" value="1"/>
</dbReference>
<reference evidence="13" key="1">
    <citation type="journal article" date="2019" name="Int. J. Syst. Evol. Microbiol.">
        <title>The Global Catalogue of Microorganisms (GCM) 10K type strain sequencing project: providing services to taxonomists for standard genome sequencing and annotation.</title>
        <authorList>
            <consortium name="The Broad Institute Genomics Platform"/>
            <consortium name="The Broad Institute Genome Sequencing Center for Infectious Disease"/>
            <person name="Wu L."/>
            <person name="Ma J."/>
        </authorList>
    </citation>
    <scope>NUCLEOTIDE SEQUENCE [LARGE SCALE GENOMIC DNA]</scope>
    <source>
        <strain evidence="13">JCM 4957</strain>
    </source>
</reference>
<dbReference type="PANTHER" id="PTHR43711:SF31">
    <property type="entry name" value="HISTIDINE KINASE"/>
    <property type="match status" value="1"/>
</dbReference>
<dbReference type="SMART" id="SM00387">
    <property type="entry name" value="HATPase_c"/>
    <property type="match status" value="1"/>
</dbReference>
<dbReference type="EMBL" id="BMWE01000015">
    <property type="protein sequence ID" value="GGY37249.1"/>
    <property type="molecule type" value="Genomic_DNA"/>
</dbReference>
<dbReference type="CDD" id="cd00075">
    <property type="entry name" value="HATPase"/>
    <property type="match status" value="1"/>
</dbReference>
<evidence type="ECO:0000256" key="7">
    <source>
        <dbReference type="ARBA" id="ARBA00022777"/>
    </source>
</evidence>
<dbReference type="CDD" id="cd00082">
    <property type="entry name" value="HisKA"/>
    <property type="match status" value="1"/>
</dbReference>
<dbReference type="InterPro" id="IPR036890">
    <property type="entry name" value="HATPase_C_sf"/>
</dbReference>
<comment type="caution">
    <text evidence="12">The sequence shown here is derived from an EMBL/GenBank/DDBJ whole genome shotgun (WGS) entry which is preliminary data.</text>
</comment>
<dbReference type="InterPro" id="IPR003661">
    <property type="entry name" value="HisK_dim/P_dom"/>
</dbReference>
<dbReference type="InterPro" id="IPR003660">
    <property type="entry name" value="HAMP_dom"/>
</dbReference>
<dbReference type="SMART" id="SM00065">
    <property type="entry name" value="GAF"/>
    <property type="match status" value="1"/>
</dbReference>
<dbReference type="InterPro" id="IPR005467">
    <property type="entry name" value="His_kinase_dom"/>
</dbReference>
<evidence type="ECO:0000256" key="6">
    <source>
        <dbReference type="ARBA" id="ARBA00022692"/>
    </source>
</evidence>